<keyword evidence="1" id="KW-1133">Transmembrane helix</keyword>
<feature type="transmembrane region" description="Helical" evidence="1">
    <location>
        <begin position="139"/>
        <end position="158"/>
    </location>
</feature>
<feature type="transmembrane region" description="Helical" evidence="1">
    <location>
        <begin position="170"/>
        <end position="189"/>
    </location>
</feature>
<evidence type="ECO:0000313" key="3">
    <source>
        <dbReference type="Proteomes" id="UP001437256"/>
    </source>
</evidence>
<feature type="transmembrane region" description="Helical" evidence="1">
    <location>
        <begin position="116"/>
        <end position="133"/>
    </location>
</feature>
<keyword evidence="1" id="KW-0472">Membrane</keyword>
<sequence>MSELSIRLIGVGSLALSIIFQLTWFATEHQSRDDFPLIAGTYSVHPYFIYAALVLQIVLQVYWLLKPPARIQLKDVDTDGVFDIENIRRRDYADNVEDYILPQATGPLTFFDRPSYMPVYVFSIIFCIMWIIANHYGLFVPALVILLCSAGIQLYSLFVTSSKNICKDGLTMVVAKLNAAYTIMLISKMCAVFEATPSPPIIQLVNHGFVFVLLTLASGPDPTFGLAVVYVLASLYHGSTLNTLWHNAFYWTAAVITAITTLDYVGRTFCSSIDDQEDQEDTDFEDERFLFSGEKSQGQAPTTIRIPHENIVRSADSPLPLSTAELGKHHAQGLLSGGGDSCHLPHWARNSEKLDSEPLSVSSDYFSYAFAV</sequence>
<evidence type="ECO:0000313" key="2">
    <source>
        <dbReference type="EMBL" id="KAL0068464.1"/>
    </source>
</evidence>
<name>A0ABR3A503_9AGAR</name>
<feature type="transmembrane region" description="Helical" evidence="1">
    <location>
        <begin position="248"/>
        <end position="266"/>
    </location>
</feature>
<organism evidence="2 3">
    <name type="scientific">Marasmius tenuissimus</name>
    <dbReference type="NCBI Taxonomy" id="585030"/>
    <lineage>
        <taxon>Eukaryota</taxon>
        <taxon>Fungi</taxon>
        <taxon>Dikarya</taxon>
        <taxon>Basidiomycota</taxon>
        <taxon>Agaricomycotina</taxon>
        <taxon>Agaricomycetes</taxon>
        <taxon>Agaricomycetidae</taxon>
        <taxon>Agaricales</taxon>
        <taxon>Marasmiineae</taxon>
        <taxon>Marasmiaceae</taxon>
        <taxon>Marasmius</taxon>
    </lineage>
</organism>
<feature type="transmembrane region" description="Helical" evidence="1">
    <location>
        <begin position="7"/>
        <end position="27"/>
    </location>
</feature>
<accession>A0ABR3A503</accession>
<feature type="transmembrane region" description="Helical" evidence="1">
    <location>
        <begin position="209"/>
        <end position="236"/>
    </location>
</feature>
<keyword evidence="1" id="KW-0812">Transmembrane</keyword>
<comment type="caution">
    <text evidence="2">The sequence shown here is derived from an EMBL/GenBank/DDBJ whole genome shotgun (WGS) entry which is preliminary data.</text>
</comment>
<feature type="transmembrane region" description="Helical" evidence="1">
    <location>
        <begin position="47"/>
        <end position="65"/>
    </location>
</feature>
<keyword evidence="3" id="KW-1185">Reference proteome</keyword>
<gene>
    <name evidence="2" type="ORF">AAF712_004542</name>
</gene>
<proteinExistence type="predicted"/>
<protein>
    <submittedName>
        <fullName evidence="2">Uncharacterized protein</fullName>
    </submittedName>
</protein>
<dbReference type="EMBL" id="JBBXMP010000018">
    <property type="protein sequence ID" value="KAL0068464.1"/>
    <property type="molecule type" value="Genomic_DNA"/>
</dbReference>
<dbReference type="Proteomes" id="UP001437256">
    <property type="component" value="Unassembled WGS sequence"/>
</dbReference>
<reference evidence="2 3" key="1">
    <citation type="submission" date="2024-05" db="EMBL/GenBank/DDBJ databases">
        <title>A draft genome resource for the thread blight pathogen Marasmius tenuissimus strain MS-2.</title>
        <authorList>
            <person name="Yulfo-Soto G.E."/>
            <person name="Baruah I.K."/>
            <person name="Amoako-Attah I."/>
            <person name="Bukari Y."/>
            <person name="Meinhardt L.W."/>
            <person name="Bailey B.A."/>
            <person name="Cohen S.P."/>
        </authorList>
    </citation>
    <scope>NUCLEOTIDE SEQUENCE [LARGE SCALE GENOMIC DNA]</scope>
    <source>
        <strain evidence="2 3">MS-2</strain>
    </source>
</reference>
<evidence type="ECO:0000256" key="1">
    <source>
        <dbReference type="SAM" id="Phobius"/>
    </source>
</evidence>